<dbReference type="InterPro" id="IPR035994">
    <property type="entry name" value="Nucleoside_phosphorylase_sf"/>
</dbReference>
<dbReference type="AlphaFoldDB" id="W0FJU3"/>
<accession>W0FJU3</accession>
<evidence type="ECO:0000313" key="1">
    <source>
        <dbReference type="EMBL" id="AHF23679.1"/>
    </source>
</evidence>
<reference evidence="1" key="1">
    <citation type="journal article" date="2013" name="PLoS ONE">
        <title>Metagenomic insights into the carbohydrate-active enzymes carried by the microorganisms adhering to solid digesta in the rumen of cows.</title>
        <authorList>
            <person name="Wang L."/>
            <person name="Hatem A."/>
            <person name="Catalyurek U.V."/>
            <person name="Morrison M."/>
            <person name="Yu Z."/>
        </authorList>
    </citation>
    <scope>NUCLEOTIDE SEQUENCE</scope>
</reference>
<dbReference type="EMBL" id="KC246771">
    <property type="protein sequence ID" value="AHF23679.1"/>
    <property type="molecule type" value="Genomic_DNA"/>
</dbReference>
<sequence>MIWLIAAMKCEAEAVSDLMRDGMTCILTGIGPDNAYYSVKKLIDSGKVSPYDKILNIGVCGAGEDIPAGSLHFINKITDMRSGREYYPDLSLFPEDIDEGHIFTSDDIVTETKPGELYDEEASAVFEAGQKFFSPDSMLFIKIVSDHGKDIPADEMMTGIISRHKDIIKSAIERLAARSDEQQEILSLPDLRGKLCLTEAMNNDMNNLLRYAKASGRLKDVEDYIAELEKKGVLPAGNKKEGAVYARRIKDMLTE</sequence>
<dbReference type="Gene3D" id="3.40.50.1580">
    <property type="entry name" value="Nucleoside phosphorylase domain"/>
    <property type="match status" value="1"/>
</dbReference>
<dbReference type="GO" id="GO:0009116">
    <property type="term" value="P:nucleoside metabolic process"/>
    <property type="evidence" value="ECO:0007669"/>
    <property type="project" value="InterPro"/>
</dbReference>
<dbReference type="SUPFAM" id="SSF53167">
    <property type="entry name" value="Purine and uridine phosphorylases"/>
    <property type="match status" value="1"/>
</dbReference>
<dbReference type="GO" id="GO:0003824">
    <property type="term" value="F:catalytic activity"/>
    <property type="evidence" value="ECO:0007669"/>
    <property type="project" value="InterPro"/>
</dbReference>
<organism evidence="1">
    <name type="scientific">uncultured bacterium Contig1532b</name>
    <dbReference type="NCBI Taxonomy" id="1393450"/>
    <lineage>
        <taxon>Bacteria</taxon>
        <taxon>environmental samples</taxon>
    </lineage>
</organism>
<name>W0FJU3_9BACT</name>
<protein>
    <submittedName>
        <fullName evidence="1">Spore photoproduct</fullName>
    </submittedName>
</protein>
<proteinExistence type="predicted"/>